<dbReference type="Pfam" id="PF02458">
    <property type="entry name" value="Transferase"/>
    <property type="match status" value="1"/>
</dbReference>
<dbReference type="Gene3D" id="3.30.559.10">
    <property type="entry name" value="Chloramphenicol acetyltransferase-like domain"/>
    <property type="match status" value="2"/>
</dbReference>
<dbReference type="EMBL" id="KK914593">
    <property type="protein sequence ID" value="KDP31965.1"/>
    <property type="molecule type" value="Genomic_DNA"/>
</dbReference>
<gene>
    <name evidence="2" type="ORF">JCGZ_12426</name>
</gene>
<evidence type="ECO:0000313" key="3">
    <source>
        <dbReference type="Proteomes" id="UP000027138"/>
    </source>
</evidence>
<organism evidence="2 3">
    <name type="scientific">Jatropha curcas</name>
    <name type="common">Barbados nut</name>
    <dbReference type="NCBI Taxonomy" id="180498"/>
    <lineage>
        <taxon>Eukaryota</taxon>
        <taxon>Viridiplantae</taxon>
        <taxon>Streptophyta</taxon>
        <taxon>Embryophyta</taxon>
        <taxon>Tracheophyta</taxon>
        <taxon>Spermatophyta</taxon>
        <taxon>Magnoliopsida</taxon>
        <taxon>eudicotyledons</taxon>
        <taxon>Gunneridae</taxon>
        <taxon>Pentapetalae</taxon>
        <taxon>rosids</taxon>
        <taxon>fabids</taxon>
        <taxon>Malpighiales</taxon>
        <taxon>Euphorbiaceae</taxon>
        <taxon>Crotonoideae</taxon>
        <taxon>Jatropheae</taxon>
        <taxon>Jatropha</taxon>
    </lineage>
</organism>
<dbReference type="InterPro" id="IPR023213">
    <property type="entry name" value="CAT-like_dom_sf"/>
</dbReference>
<evidence type="ECO:0008006" key="4">
    <source>
        <dbReference type="Google" id="ProtNLM"/>
    </source>
</evidence>
<sequence length="466" mass="52545">MEQKLKESSRQKSKEALLIATIKKMAAVELISTSIVQATSSKESTQRIELMSSDLKFLLVETIQKGLLFHKPKPPEGKISDKTFLQHLKHSLSFTLNFFTPLAGRLATVEHDDNTVSFFIDCNNSGVQFIHAVADNITISDILEPIYVPSIVHSFFPLNGMKNYHGISKPLVAVQVTELDDGIFIGCTMNHVVADGTTFWNFINSWSEISRGSDHITKPPVFEHWFRSNSYNCPIRLPLSVIKTNNSEAIPTLKQERVFHFTKEKIAWLKEKAKTESGCERISTLQSILAHLWRSVIRNEQSIDPDQETNFHFHIGIRTRLQPPIPEEYFGTATQTGTVTLKARELMENGLGYAALQINRMIAGYTEDKVRNNLESWVKNPKLYKQGGFPENDLITSSSPRFNVYGNDFNWGRPIAVRSGPGNKYCRKITLFPEAEEGSVDIEVSFSPEILTAMGSDPEFMDAVTV</sequence>
<name>A0A067KI66_JATCU</name>
<dbReference type="InterPro" id="IPR051283">
    <property type="entry name" value="Sec_Metabolite_Acyltrans"/>
</dbReference>
<dbReference type="PANTHER" id="PTHR31896:SF43">
    <property type="entry name" value="PROTEIN ENHANCED PSEUDOMONAS SUSCEPTIBILITY 1"/>
    <property type="match status" value="1"/>
</dbReference>
<reference evidence="2 3" key="1">
    <citation type="journal article" date="2014" name="PLoS ONE">
        <title>Global Analysis of Gene Expression Profiles in Physic Nut (Jatropha curcas L.) Seedlings Exposed to Salt Stress.</title>
        <authorList>
            <person name="Zhang L."/>
            <person name="Zhang C."/>
            <person name="Wu P."/>
            <person name="Chen Y."/>
            <person name="Li M."/>
            <person name="Jiang H."/>
            <person name="Wu G."/>
        </authorList>
    </citation>
    <scope>NUCLEOTIDE SEQUENCE [LARGE SCALE GENOMIC DNA]</scope>
    <source>
        <strain evidence="3">cv. GZQX0401</strain>
        <tissue evidence="2">Young leaves</tissue>
    </source>
</reference>
<proteinExistence type="predicted"/>
<accession>A0A067KI66</accession>
<keyword evidence="3" id="KW-1185">Reference proteome</keyword>
<dbReference type="Proteomes" id="UP000027138">
    <property type="component" value="Unassembled WGS sequence"/>
</dbReference>
<evidence type="ECO:0000256" key="1">
    <source>
        <dbReference type="ARBA" id="ARBA00022679"/>
    </source>
</evidence>
<evidence type="ECO:0000313" key="2">
    <source>
        <dbReference type="EMBL" id="KDP31965.1"/>
    </source>
</evidence>
<dbReference type="OrthoDB" id="849222at2759"/>
<keyword evidence="1" id="KW-0808">Transferase</keyword>
<dbReference type="GO" id="GO:0016740">
    <property type="term" value="F:transferase activity"/>
    <property type="evidence" value="ECO:0007669"/>
    <property type="project" value="UniProtKB-KW"/>
</dbReference>
<dbReference type="PANTHER" id="PTHR31896">
    <property type="entry name" value="FAMILY REGULATORY PROTEIN, PUTATIVE (AFU_ORTHOLOGUE AFUA_3G14730)-RELATED"/>
    <property type="match status" value="1"/>
</dbReference>
<dbReference type="AlphaFoldDB" id="A0A067KI66"/>
<protein>
    <recommendedName>
        <fullName evidence="4">HXXXD-type acyl-transferase family protein</fullName>
    </recommendedName>
</protein>